<name>Q0QK95_9SYNE</name>
<evidence type="ECO:0008006" key="2">
    <source>
        <dbReference type="Google" id="ProtNLM"/>
    </source>
</evidence>
<accession>Q0QK95</accession>
<evidence type="ECO:0000313" key="1">
    <source>
        <dbReference type="EMBL" id="ABD96434.1"/>
    </source>
</evidence>
<dbReference type="NCBIfam" id="NF038024">
    <property type="entry name" value="CRR6_slr1097"/>
    <property type="match status" value="1"/>
</dbReference>
<dbReference type="Pfam" id="PF08847">
    <property type="entry name" value="Crr6"/>
    <property type="match status" value="1"/>
</dbReference>
<dbReference type="InterPro" id="IPR014946">
    <property type="entry name" value="CRR6"/>
</dbReference>
<reference evidence="1" key="1">
    <citation type="journal article" date="2006" name="Mar. Ecol. Prog. Ser.">
        <title>Gene diversity and organization in rbcL-containing genome fragments from uncultivated Synechococcus in the Gulf of Mexico.</title>
        <authorList>
            <person name="John D.E."/>
            <person name="Wawrik B."/>
            <person name="Tabita F.R."/>
            <person name="Paul J.H."/>
        </authorList>
    </citation>
    <scope>NUCLEOTIDE SEQUENCE</scope>
</reference>
<organism evidence="1">
    <name type="scientific">uncultured marine type-A Synechococcus GOM 4P21</name>
    <dbReference type="NCBI Taxonomy" id="364153"/>
    <lineage>
        <taxon>Bacteria</taxon>
        <taxon>Bacillati</taxon>
        <taxon>Cyanobacteriota</taxon>
        <taxon>Cyanophyceae</taxon>
        <taxon>Synechococcales</taxon>
        <taxon>Synechococcaceae</taxon>
        <taxon>Synechococcus</taxon>
        <taxon>environmental samples</taxon>
    </lineage>
</organism>
<dbReference type="EMBL" id="DQ325542">
    <property type="protein sequence ID" value="ABD96434.1"/>
    <property type="molecule type" value="Genomic_DNA"/>
</dbReference>
<dbReference type="AlphaFoldDB" id="Q0QK95"/>
<dbReference type="GO" id="GO:0010275">
    <property type="term" value="P:NAD(P)H dehydrogenase complex assembly"/>
    <property type="evidence" value="ECO:0007669"/>
    <property type="project" value="TreeGrafter"/>
</dbReference>
<dbReference type="PANTHER" id="PTHR35724">
    <property type="entry name" value="PROTEIN CHLORORESPIRATORY REDUCTION 6, CHLOROPLASTIC"/>
    <property type="match status" value="1"/>
</dbReference>
<protein>
    <recommendedName>
        <fullName evidence="2">DUF1817 domain-containing protein</fullName>
    </recommendedName>
</protein>
<sequence>MESVQIDADAIRRLDLTPLQPWAARSLGEVLTQGATLELSFDWPRQADDPRELAECPEPRLWALRADARHPWLPLVLERDQGSLIRHVAMVVPHRFSRTDGLRFEPEALELWITHRLMQLDDLCSQTLGRSMRGNLSQMAASLGYELDAGFWTLLDGAVS</sequence>
<dbReference type="PANTHER" id="PTHR35724:SF1">
    <property type="entry name" value="PROTEIN CHLORORESPIRATORY REDUCTION 6, CHLOROPLASTIC"/>
    <property type="match status" value="1"/>
</dbReference>
<proteinExistence type="predicted"/>